<protein>
    <submittedName>
        <fullName evidence="2">Phosphohistidine phosphatase SixA</fullName>
    </submittedName>
</protein>
<dbReference type="SUPFAM" id="SSF53254">
    <property type="entry name" value="Phosphoglycerate mutase-like"/>
    <property type="match status" value="1"/>
</dbReference>
<comment type="caution">
    <text evidence="2">The sequence shown here is derived from an EMBL/GenBank/DDBJ whole genome shotgun (WGS) entry which is preliminary data.</text>
</comment>
<dbReference type="EMBL" id="AONH01000007">
    <property type="protein sequence ID" value="KGM88651.1"/>
    <property type="molecule type" value="Genomic_DNA"/>
</dbReference>
<dbReference type="STRING" id="215743.ROSMUCSMR3_00255"/>
<dbReference type="eggNOG" id="COG2062">
    <property type="taxonomic scope" value="Bacteria"/>
</dbReference>
<evidence type="ECO:0000313" key="3">
    <source>
        <dbReference type="Proteomes" id="UP000030021"/>
    </source>
</evidence>
<dbReference type="SMART" id="SM00855">
    <property type="entry name" value="PGAM"/>
    <property type="match status" value="1"/>
</dbReference>
<dbReference type="HOGENOM" id="CLU_076038_1_0_5"/>
<gene>
    <name evidence="2" type="ORF">rosmuc_01488</name>
</gene>
<dbReference type="AlphaFoldDB" id="A0A0A0HNX9"/>
<evidence type="ECO:0000256" key="1">
    <source>
        <dbReference type="SAM" id="SignalP"/>
    </source>
</evidence>
<dbReference type="InterPro" id="IPR029033">
    <property type="entry name" value="His_PPase_superfam"/>
</dbReference>
<dbReference type="CDD" id="cd07040">
    <property type="entry name" value="HP"/>
    <property type="match status" value="1"/>
</dbReference>
<keyword evidence="1" id="KW-0732">Signal</keyword>
<proteinExistence type="predicted"/>
<dbReference type="Gene3D" id="3.40.50.1240">
    <property type="entry name" value="Phosphoglycerate mutase-like"/>
    <property type="match status" value="1"/>
</dbReference>
<dbReference type="PATRIC" id="fig|1288298.3.peg.1499"/>
<dbReference type="RefSeq" id="WP_037271558.1">
    <property type="nucleotide sequence ID" value="NZ_KN293978.2"/>
</dbReference>
<sequence>MRILLTIWLLVAGNLAGAAELSALKAPGVVALMRHALAPGTGDPAAFQLGDCATQRNLDARGRAQARETGAALRAAGVAFDHVWSSRWCRARDTARLMDMGRVVEQPPLDSFYAGWGDAEGQTEATLRMIEALPDAARVLIVTHQVNITALTGLGVGSGEIIVTRRGPYGLIPVGRSMIAP</sequence>
<accession>A0A0A0HNX9</accession>
<dbReference type="InterPro" id="IPR013078">
    <property type="entry name" value="His_Pase_superF_clade-1"/>
</dbReference>
<feature type="chain" id="PRO_5001963391" evidence="1">
    <location>
        <begin position="19"/>
        <end position="181"/>
    </location>
</feature>
<dbReference type="OrthoDB" id="2237472at2"/>
<dbReference type="Proteomes" id="UP000030021">
    <property type="component" value="Unassembled WGS sequence"/>
</dbReference>
<name>A0A0A0HNX9_9RHOB</name>
<dbReference type="Pfam" id="PF00300">
    <property type="entry name" value="His_Phos_1"/>
    <property type="match status" value="1"/>
</dbReference>
<evidence type="ECO:0000313" key="2">
    <source>
        <dbReference type="EMBL" id="KGM88651.1"/>
    </source>
</evidence>
<reference evidence="2 3" key="1">
    <citation type="submission" date="2013-01" db="EMBL/GenBank/DDBJ databases">
        <authorList>
            <person name="Fiebig A."/>
            <person name="Goeker M."/>
            <person name="Klenk H.-P.P."/>
        </authorList>
    </citation>
    <scope>NUCLEOTIDE SEQUENCE [LARGE SCALE GENOMIC DNA]</scope>
    <source>
        <strain evidence="2 3">DSM 17069</strain>
    </source>
</reference>
<organism evidence="2 3">
    <name type="scientific">Roseovarius mucosus DSM 17069</name>
    <dbReference type="NCBI Taxonomy" id="1288298"/>
    <lineage>
        <taxon>Bacteria</taxon>
        <taxon>Pseudomonadati</taxon>
        <taxon>Pseudomonadota</taxon>
        <taxon>Alphaproteobacteria</taxon>
        <taxon>Rhodobacterales</taxon>
        <taxon>Roseobacteraceae</taxon>
        <taxon>Roseovarius</taxon>
    </lineage>
</organism>
<feature type="signal peptide" evidence="1">
    <location>
        <begin position="1"/>
        <end position="18"/>
    </location>
</feature>